<dbReference type="Pfam" id="PF12812">
    <property type="entry name" value="PDZ_1"/>
    <property type="match status" value="1"/>
</dbReference>
<dbReference type="PANTHER" id="PTHR46366:SF1">
    <property type="entry name" value="PDZ DOMAIN-CONTAINING PROTEIN C1685.05"/>
    <property type="match status" value="1"/>
</dbReference>
<reference evidence="2" key="1">
    <citation type="submission" date="2022-07" db="EMBL/GenBank/DDBJ databases">
        <title>Phylogenomic reconstructions and comparative analyses of Kickxellomycotina fungi.</title>
        <authorList>
            <person name="Reynolds N.K."/>
            <person name="Stajich J.E."/>
            <person name="Barry K."/>
            <person name="Grigoriev I.V."/>
            <person name="Crous P."/>
            <person name="Smith M.E."/>
        </authorList>
    </citation>
    <scope>NUCLEOTIDE SEQUENCE</scope>
    <source>
        <strain evidence="2">NBRC 32514</strain>
    </source>
</reference>
<dbReference type="SUPFAM" id="SSF50494">
    <property type="entry name" value="Trypsin-like serine proteases"/>
    <property type="match status" value="1"/>
</dbReference>
<organism evidence="2 3">
    <name type="scientific">Coemansia erecta</name>
    <dbReference type="NCBI Taxonomy" id="147472"/>
    <lineage>
        <taxon>Eukaryota</taxon>
        <taxon>Fungi</taxon>
        <taxon>Fungi incertae sedis</taxon>
        <taxon>Zoopagomycota</taxon>
        <taxon>Kickxellomycotina</taxon>
        <taxon>Kickxellomycetes</taxon>
        <taxon>Kickxellales</taxon>
        <taxon>Kickxellaceae</taxon>
        <taxon>Coemansia</taxon>
    </lineage>
</organism>
<evidence type="ECO:0000259" key="1">
    <source>
        <dbReference type="PROSITE" id="PS50106"/>
    </source>
</evidence>
<dbReference type="PROSITE" id="PS50106">
    <property type="entry name" value="PDZ"/>
    <property type="match status" value="1"/>
</dbReference>
<dbReference type="AlphaFoldDB" id="A0A9W8CT77"/>
<dbReference type="Pfam" id="PF13365">
    <property type="entry name" value="Trypsin_2"/>
    <property type="match status" value="1"/>
</dbReference>
<evidence type="ECO:0000313" key="2">
    <source>
        <dbReference type="EMBL" id="KAJ1724704.1"/>
    </source>
</evidence>
<dbReference type="InterPro" id="IPR009003">
    <property type="entry name" value="Peptidase_S1_PA"/>
</dbReference>
<dbReference type="InterPro" id="IPR025926">
    <property type="entry name" value="PDZ-like_dom"/>
</dbReference>
<proteinExistence type="predicted"/>
<dbReference type="InterPro" id="IPR036034">
    <property type="entry name" value="PDZ_sf"/>
</dbReference>
<keyword evidence="3" id="KW-1185">Reference proteome</keyword>
<dbReference type="InterPro" id="IPR001478">
    <property type="entry name" value="PDZ"/>
</dbReference>
<dbReference type="Proteomes" id="UP001149813">
    <property type="component" value="Unassembled WGS sequence"/>
</dbReference>
<sequence>MTISELSDTKPANGSSKQTALSWNTIQDRLRESVVSIRCTRIMAFDTVSAGCSNATGFVIDAEQGIILSNRHVMSAGPACHKGVFFNNTEVFLQSLYYDPVHDFAFFRYDQAELTAFTPKAIPLSPERAFSGLQFRLVGNDSNEKMSVHSGELSQLDRNPPDYGQGYNDYNTFYFQASTTSKGGSSGSPVVDIEGHAVAMKAGSNKNSLSCFLLPLQRVVYAFEYVQRGEIPPRGTMQTTFKHITHVQAEKFGLDVNTAASEGARTDGVTGLLTVDKILPDGPADGILQVGDIVISMDGRSIAEFWEMSDVVDAAVGHTIEIKLYRKKSFETVSVAVQDLYAITPSRALRIGGALLHDLSFQKAIRASAPVYGVYIANDLNGFVGNAFNNSQHVIIAVNGAATPNIAALMEVLAGVCRDEAIVLTIKNLNDLRNEVMSVARHPSVSLPNLLFTRSISTGFWLPEPFTGMAAVAASGESRHIVDSPKPPPCADSNSAFSELFAQSTVAIGVQTICPADNYTSAPAHGIGVVLDKVRGIVLCSADIAKNPAAMYTVIFGRLVRVAAVLVYMHPLYPMSFLKYDPSALADDAYGDVPVASLDIFKGPSGRLDTGASVTVYMVNSDDGHRIMPAAVLSRSTAEKTTCHQCLHRRYLKSEVFLLTPAVSISLSSIGIVCDAESNIRGILIKPPTCSHQQTNNITVGFDISLVQPALEYLQSDDCSKGDIVRVLDVEYGKKWLSVARVYGVSEEHIRNLAYGPDPQTKVFMVTKILRRRAPNMPALEVGDIVLSVDGKVVRHMNDLACHYSRDSVDLTIVRNRKELSIRIPTTRLSGKSTDHVVCWSGTFLQKPWIRVLERANRIPSEVFTFCSITGSPAHAELSKSGGMFVVSIDGQQIKTMDDVLRVIEEIKSDGAVREFRDNVSSKQGYSSGKMPGRDVVVRGVTLAGQELVSTIRTNDHYFSAWQIRKDAKTGGFWSMTAI</sequence>
<accession>A0A9W8CT77</accession>
<dbReference type="OrthoDB" id="4217619at2759"/>
<dbReference type="SMART" id="SM00228">
    <property type="entry name" value="PDZ"/>
    <property type="match status" value="2"/>
</dbReference>
<feature type="domain" description="PDZ" evidence="1">
    <location>
        <begin position="252"/>
        <end position="302"/>
    </location>
</feature>
<gene>
    <name evidence="2" type="ORF">LPJ53_001065</name>
</gene>
<dbReference type="Pfam" id="PF13180">
    <property type="entry name" value="PDZ_2"/>
    <property type="match status" value="1"/>
</dbReference>
<evidence type="ECO:0000313" key="3">
    <source>
        <dbReference type="Proteomes" id="UP001149813"/>
    </source>
</evidence>
<name>A0A9W8CT77_9FUNG</name>
<dbReference type="EMBL" id="JANBOJ010000023">
    <property type="protein sequence ID" value="KAJ1724704.1"/>
    <property type="molecule type" value="Genomic_DNA"/>
</dbReference>
<dbReference type="Gene3D" id="2.30.42.10">
    <property type="match status" value="2"/>
</dbReference>
<dbReference type="Gene3D" id="2.40.10.120">
    <property type="match status" value="1"/>
</dbReference>
<comment type="caution">
    <text evidence="2">The sequence shown here is derived from an EMBL/GenBank/DDBJ whole genome shotgun (WGS) entry which is preliminary data.</text>
</comment>
<protein>
    <recommendedName>
        <fullName evidence="1">PDZ domain-containing protein</fullName>
    </recommendedName>
</protein>
<dbReference type="SUPFAM" id="SSF50156">
    <property type="entry name" value="PDZ domain-like"/>
    <property type="match status" value="2"/>
</dbReference>
<dbReference type="PANTHER" id="PTHR46366">
    <property type="entry name" value="PRO-APOPTOTIC SERINE PROTEASE NMA111"/>
    <property type="match status" value="1"/>
</dbReference>